<keyword evidence="6" id="KW-0238">DNA-binding</keyword>
<dbReference type="InterPro" id="IPR036390">
    <property type="entry name" value="WH_DNA-bd_sf"/>
</dbReference>
<evidence type="ECO:0000256" key="3">
    <source>
        <dbReference type="ARBA" id="ARBA00022553"/>
    </source>
</evidence>
<comment type="similarity">
    <text evidence="9">Belongs to the HSF family.</text>
</comment>
<evidence type="ECO:0000313" key="13">
    <source>
        <dbReference type="Proteomes" id="UP001630127"/>
    </source>
</evidence>
<evidence type="ECO:0000256" key="2">
    <source>
        <dbReference type="ARBA" id="ARBA00011233"/>
    </source>
</evidence>
<protein>
    <recommendedName>
        <fullName evidence="11">HSF-type DNA-binding domain-containing protein</fullName>
    </recommendedName>
</protein>
<evidence type="ECO:0000256" key="9">
    <source>
        <dbReference type="RuleBase" id="RU004020"/>
    </source>
</evidence>
<dbReference type="Gene3D" id="1.10.10.10">
    <property type="entry name" value="Winged helix-like DNA-binding domain superfamily/Winged helix DNA-binding domain"/>
    <property type="match status" value="1"/>
</dbReference>
<dbReference type="FunFam" id="1.10.10.10:FF:000037">
    <property type="entry name" value="Heat stress transcription factor B-4"/>
    <property type="match status" value="1"/>
</dbReference>
<evidence type="ECO:0000256" key="10">
    <source>
        <dbReference type="SAM" id="MobiDB-lite"/>
    </source>
</evidence>
<dbReference type="GO" id="GO:0003677">
    <property type="term" value="F:DNA binding"/>
    <property type="evidence" value="ECO:0007669"/>
    <property type="project" value="UniProtKB-KW"/>
</dbReference>
<gene>
    <name evidence="12" type="ORF">ACH5RR_029807</name>
</gene>
<dbReference type="GO" id="GO:0005634">
    <property type="term" value="C:nucleus"/>
    <property type="evidence" value="ECO:0007669"/>
    <property type="project" value="UniProtKB-SubCell"/>
</dbReference>
<dbReference type="PRINTS" id="PR00056">
    <property type="entry name" value="HSFDOMAIN"/>
</dbReference>
<comment type="subcellular location">
    <subcellularLocation>
        <location evidence="1">Nucleus</location>
    </subcellularLocation>
</comment>
<comment type="subunit">
    <text evidence="2">Homotrimer.</text>
</comment>
<comment type="caution">
    <text evidence="12">The sequence shown here is derived from an EMBL/GenBank/DDBJ whole genome shotgun (WGS) entry which is preliminary data.</text>
</comment>
<feature type="compositionally biased region" description="Polar residues" evidence="10">
    <location>
        <begin position="109"/>
        <end position="124"/>
    </location>
</feature>
<reference evidence="12 13" key="1">
    <citation type="submission" date="2024-11" db="EMBL/GenBank/DDBJ databases">
        <title>A near-complete genome assembly of Cinchona calisaya.</title>
        <authorList>
            <person name="Lian D.C."/>
            <person name="Zhao X.W."/>
            <person name="Wei L."/>
        </authorList>
    </citation>
    <scope>NUCLEOTIDE SEQUENCE [LARGE SCALE GENOMIC DNA]</scope>
    <source>
        <tissue evidence="12">Nenye</tissue>
    </source>
</reference>
<evidence type="ECO:0000256" key="8">
    <source>
        <dbReference type="ARBA" id="ARBA00023242"/>
    </source>
</evidence>
<dbReference type="PANTHER" id="PTHR10015:SF325">
    <property type="entry name" value="HEAT STRESS TRANSCRIPTION FACTOR A-8"/>
    <property type="match status" value="1"/>
</dbReference>
<evidence type="ECO:0000256" key="4">
    <source>
        <dbReference type="ARBA" id="ARBA00023015"/>
    </source>
</evidence>
<keyword evidence="5" id="KW-0346">Stress response</keyword>
<keyword evidence="8" id="KW-0539">Nucleus</keyword>
<name>A0ABD2YU58_9GENT</name>
<feature type="region of interest" description="Disordered" evidence="10">
    <location>
        <begin position="109"/>
        <end position="128"/>
    </location>
</feature>
<feature type="domain" description="HSF-type DNA-binding" evidence="11">
    <location>
        <begin position="10"/>
        <end position="104"/>
    </location>
</feature>
<proteinExistence type="inferred from homology"/>
<evidence type="ECO:0000256" key="1">
    <source>
        <dbReference type="ARBA" id="ARBA00004123"/>
    </source>
</evidence>
<dbReference type="SMART" id="SM00415">
    <property type="entry name" value="HSF"/>
    <property type="match status" value="1"/>
</dbReference>
<dbReference type="Proteomes" id="UP001630127">
    <property type="component" value="Unassembled WGS sequence"/>
</dbReference>
<dbReference type="InterPro" id="IPR036388">
    <property type="entry name" value="WH-like_DNA-bd_sf"/>
</dbReference>
<evidence type="ECO:0000313" key="12">
    <source>
        <dbReference type="EMBL" id="KAL3510406.1"/>
    </source>
</evidence>
<dbReference type="EMBL" id="JBJUIK010000012">
    <property type="protein sequence ID" value="KAL3510406.1"/>
    <property type="molecule type" value="Genomic_DNA"/>
</dbReference>
<evidence type="ECO:0000256" key="7">
    <source>
        <dbReference type="ARBA" id="ARBA00023163"/>
    </source>
</evidence>
<dbReference type="Pfam" id="PF00447">
    <property type="entry name" value="HSF_DNA-bind"/>
    <property type="match status" value="1"/>
</dbReference>
<keyword evidence="4" id="KW-0805">Transcription regulation</keyword>
<dbReference type="InterPro" id="IPR000232">
    <property type="entry name" value="HSF_DNA-bd"/>
</dbReference>
<sequence length="395" mass="45076">MVKYLEDGSSVAPFLLKCYEMVSDESTDELISWTQTHSNSFVIWDVSRFSSELLPKYFKHSNFSSFIRQLNIYGFRKADTDRWEFSNDEFVKGQRHLLKNIIRRKQSLAQAQRKSSQQTDNDSCVSKEDKRTVLRKEVEILKIDKNAVMQELMKLREHQQTSQSKFILLTQRLKGMEKNQQQMLSFIVMAMQNPGFLVELLQPKENNWRAAETGKQKISPIVDDCGPVSSDRAIVRYQLPANEASEPPCIPPSSSSEKLMELDLSDEIRDLLMNIDFTPGPLDEKMLSLENHGPLVLQDLPDGDLLMDQLLLSSSLSNSKETDELDGEVCLDHGMEIESATQSQESNKFEILKEGLDQNKRIGTTGVDEQLDNPESLDFLAAQMSSLNSGYQLQY</sequence>
<keyword evidence="13" id="KW-1185">Reference proteome</keyword>
<organism evidence="12 13">
    <name type="scientific">Cinchona calisaya</name>
    <dbReference type="NCBI Taxonomy" id="153742"/>
    <lineage>
        <taxon>Eukaryota</taxon>
        <taxon>Viridiplantae</taxon>
        <taxon>Streptophyta</taxon>
        <taxon>Embryophyta</taxon>
        <taxon>Tracheophyta</taxon>
        <taxon>Spermatophyta</taxon>
        <taxon>Magnoliopsida</taxon>
        <taxon>eudicotyledons</taxon>
        <taxon>Gunneridae</taxon>
        <taxon>Pentapetalae</taxon>
        <taxon>asterids</taxon>
        <taxon>lamiids</taxon>
        <taxon>Gentianales</taxon>
        <taxon>Rubiaceae</taxon>
        <taxon>Cinchonoideae</taxon>
        <taxon>Cinchoneae</taxon>
        <taxon>Cinchona</taxon>
    </lineage>
</organism>
<evidence type="ECO:0000256" key="5">
    <source>
        <dbReference type="ARBA" id="ARBA00023016"/>
    </source>
</evidence>
<keyword evidence="3" id="KW-0597">Phosphoprotein</keyword>
<evidence type="ECO:0000256" key="6">
    <source>
        <dbReference type="ARBA" id="ARBA00023125"/>
    </source>
</evidence>
<accession>A0ABD2YU58</accession>
<evidence type="ECO:0000259" key="11">
    <source>
        <dbReference type="SMART" id="SM00415"/>
    </source>
</evidence>
<keyword evidence="7" id="KW-0804">Transcription</keyword>
<dbReference type="AlphaFoldDB" id="A0ABD2YU58"/>
<dbReference type="SUPFAM" id="SSF46785">
    <property type="entry name" value="Winged helix' DNA-binding domain"/>
    <property type="match status" value="1"/>
</dbReference>
<dbReference type="PANTHER" id="PTHR10015">
    <property type="entry name" value="HEAT SHOCK TRANSCRIPTION FACTOR"/>
    <property type="match status" value="1"/>
</dbReference>